<dbReference type="InterPro" id="IPR038765">
    <property type="entry name" value="Papain-like_cys_pep_sf"/>
</dbReference>
<accession>A0A4D5S4Q0</accession>
<dbReference type="Pfam" id="PF08246">
    <property type="entry name" value="Inhibitor_I29"/>
    <property type="match status" value="1"/>
</dbReference>
<dbReference type="GO" id="GO:0008234">
    <property type="term" value="F:cysteine-type peptidase activity"/>
    <property type="evidence" value="ECO:0007669"/>
    <property type="project" value="InterPro"/>
</dbReference>
<feature type="signal peptide" evidence="1">
    <location>
        <begin position="1"/>
        <end position="18"/>
    </location>
</feature>
<name>A0A4D5S4Q0_IXOSC</name>
<dbReference type="VEuPathDB" id="VectorBase:ISCI007008"/>
<dbReference type="SMART" id="SM00848">
    <property type="entry name" value="Inhibitor_I29"/>
    <property type="match status" value="1"/>
</dbReference>
<dbReference type="InterPro" id="IPR013201">
    <property type="entry name" value="Prot_inhib_I29"/>
</dbReference>
<sequence length="457" mass="51779">MGLLLCVAFLLGTTLCLGQERPEWGDVYKVKGVLYLPYAEIREPFTGYFDASQNLSRIDYYRGMVQTIQVAPDAEEGRSETPYGANYKIAYMPDKETWQPRRTCFLVNGTANNTVPLQAVLPDVTSFEFVRQESCWEGTTAVDEPAERASCERFQLVVTNENRVSKYTLWVSRDGQGRAVPRRYLMMGYNTLLGSHFDKYELIYHGFSRKPLPSSVFDITHLINETCRRFPGPGAEHLALHSPMAEFMNGHDAHMHSAFDKFKEDHSRDYGHHTEHERRRDIFRQNLRFIHSTNRANRGYTVKVNHLADRSSDELGYLRGRLQSRAPTNALPFPKDRFSSDLPDYVDWRLYGAVTPVKDQAVCGILLELRHRGRAGGRTLPQDGEADPALGAAAGGLQLEPGEQRDATGGEDFRAYEYIRAHGLATDEDYRGLPWTDGICHDTKVDATVTTIRTTSP</sequence>
<dbReference type="VEuPathDB" id="VectorBase:ISCP_007178"/>
<evidence type="ECO:0000313" key="3">
    <source>
        <dbReference type="EMBL" id="MOY44538.1"/>
    </source>
</evidence>
<proteinExistence type="predicted"/>
<dbReference type="EMBL" id="GHJT01010567">
    <property type="protein sequence ID" value="MOY44538.1"/>
    <property type="molecule type" value="Transcribed_RNA"/>
</dbReference>
<dbReference type="OrthoDB" id="65740at2759"/>
<dbReference type="PANTHER" id="PTHR12411">
    <property type="entry name" value="CYSTEINE PROTEASE FAMILY C1-RELATED"/>
    <property type="match status" value="1"/>
</dbReference>
<keyword evidence="1" id="KW-0732">Signal</keyword>
<dbReference type="VEuPathDB" id="VectorBase:ISCW007008"/>
<dbReference type="Gene3D" id="1.10.287.2250">
    <property type="match status" value="1"/>
</dbReference>
<dbReference type="AlphaFoldDB" id="A0A4D5S4Q0"/>
<feature type="chain" id="PRO_5020040263" evidence="1">
    <location>
        <begin position="19"/>
        <end position="457"/>
    </location>
</feature>
<dbReference type="SUPFAM" id="SSF54001">
    <property type="entry name" value="Cysteine proteinases"/>
    <property type="match status" value="1"/>
</dbReference>
<dbReference type="Gene3D" id="3.90.70.10">
    <property type="entry name" value="Cysteine proteinases"/>
    <property type="match status" value="1"/>
</dbReference>
<reference evidence="3" key="1">
    <citation type="submission" date="2019-04" db="EMBL/GenBank/DDBJ databases">
        <title>An insight into the mialome of Ixodes scapularis.</title>
        <authorList>
            <person name="Ribeiro J.M."/>
            <person name="Mather T.N."/>
            <person name="Karim S."/>
        </authorList>
    </citation>
    <scope>NUCLEOTIDE SEQUENCE</scope>
</reference>
<organism evidence="3">
    <name type="scientific">Ixodes scapularis</name>
    <name type="common">Black-legged tick</name>
    <name type="synonym">Deer tick</name>
    <dbReference type="NCBI Taxonomy" id="6945"/>
    <lineage>
        <taxon>Eukaryota</taxon>
        <taxon>Metazoa</taxon>
        <taxon>Ecdysozoa</taxon>
        <taxon>Arthropoda</taxon>
        <taxon>Chelicerata</taxon>
        <taxon>Arachnida</taxon>
        <taxon>Acari</taxon>
        <taxon>Parasitiformes</taxon>
        <taxon>Ixodida</taxon>
        <taxon>Ixodoidea</taxon>
        <taxon>Ixodidae</taxon>
        <taxon>Ixodinae</taxon>
        <taxon>Ixodes</taxon>
    </lineage>
</organism>
<feature type="domain" description="Cathepsin propeptide inhibitor" evidence="2">
    <location>
        <begin position="259"/>
        <end position="315"/>
    </location>
</feature>
<evidence type="ECO:0000256" key="1">
    <source>
        <dbReference type="SAM" id="SignalP"/>
    </source>
</evidence>
<protein>
    <submittedName>
        <fullName evidence="3">Putative midgut cysteine proteinase</fullName>
    </submittedName>
</protein>
<evidence type="ECO:0000259" key="2">
    <source>
        <dbReference type="SMART" id="SM00848"/>
    </source>
</evidence>
<dbReference type="InterPro" id="IPR013128">
    <property type="entry name" value="Peptidase_C1A"/>
</dbReference>